<dbReference type="EC" id="3.2.1.21" evidence="5"/>
<evidence type="ECO:0000256" key="5">
    <source>
        <dbReference type="ARBA" id="ARBA00012744"/>
    </source>
</evidence>
<evidence type="ECO:0000256" key="10">
    <source>
        <dbReference type="ARBA" id="ARBA00023295"/>
    </source>
</evidence>
<dbReference type="OrthoDB" id="416222at2759"/>
<dbReference type="Proteomes" id="UP000078561">
    <property type="component" value="Unassembled WGS sequence"/>
</dbReference>
<dbReference type="SUPFAM" id="SSF52279">
    <property type="entry name" value="Beta-D-glucan exohydrolase, C-terminal domain"/>
    <property type="match status" value="1"/>
</dbReference>
<dbReference type="STRING" id="4829.A0A168Q8U2"/>
<dbReference type="InterPro" id="IPR026891">
    <property type="entry name" value="Fn3-like"/>
</dbReference>
<evidence type="ECO:0000256" key="14">
    <source>
        <dbReference type="ARBA" id="ARBA00041276"/>
    </source>
</evidence>
<dbReference type="SMART" id="SM01217">
    <property type="entry name" value="Fn3_like"/>
    <property type="match status" value="1"/>
</dbReference>
<dbReference type="GO" id="GO:0008422">
    <property type="term" value="F:beta-glucosidase activity"/>
    <property type="evidence" value="ECO:0007669"/>
    <property type="project" value="UniProtKB-EC"/>
</dbReference>
<comment type="similarity">
    <text evidence="4">Belongs to the glycosyl hydrolase 3 family.</text>
</comment>
<gene>
    <name evidence="19" type="primary">ABSGL_09776.1 scaffold 11617</name>
</gene>
<sequence length="709" mass="76870">MKFAALSFLLLLGINAQSTNDTSKASLTWDQAYKKANELVKQMSLEQKVGIMTGNGLFGGPCVGNTAKVDGLFPSLCLQDGPMGVRGTTGVTAGVAGINAAASFDKKAIRQRGEYLGEEFRGKGANVYLGPDVNLVRSPYAGRNFETFGEDPFLSGVAGVETILGVQSKGVIAQVKHVIANEQETWRMTYSSNVGDKALNEVYLWPFEEAINADVGSIMCSYNKVNGTYACENEYILNTIVKGRLSFKGFITSDWLATHSTAKSANNGLDVEMPGPTHYGSQLLKAVKDGQVTQEKINDMALRIVSTWYKLGQDTGYPTVNMNAVNKLKDQKVNVQGDHKQYVRSLGAASTVLLKNQDHVLPLQPKKIKSIAVIGTDADNSLILGNKLCVNVPCLTGTVAMGGGSGSADYPYLVTPLEGIRNRAGKNITINHGAIDIDLIGARHKAKMSDVAIVFSNVFTMEAFDRPSINLNRNGDNLIKTVADANQNTIVVIHSPSAVLMPWIDHPNVKAVVWAGYPGQETGNSLADVLFGDVNPSGRLPYTIAKNKQDYPVQVSLIKQQLDYTEGVFVGYRYFDENNIAPLFEFGFGLSYTNFTYSNLQATTSKDGSTTLVNASVKVMNSGDVDGAEIVQAYIGFPKSAGEPPKVLRGFEKVLVQRSSSALVHFGFGLRELRVWDVSKNDWTLTRGTYTLYIGASSRDIRQSTTFSL</sequence>
<dbReference type="InterPro" id="IPR001764">
    <property type="entry name" value="Glyco_hydro_3_N"/>
</dbReference>
<dbReference type="InterPro" id="IPR013783">
    <property type="entry name" value="Ig-like_fold"/>
</dbReference>
<keyword evidence="10" id="KW-0326">Glycosidase</keyword>
<dbReference type="GO" id="GO:0005576">
    <property type="term" value="C:extracellular region"/>
    <property type="evidence" value="ECO:0007669"/>
    <property type="project" value="UniProtKB-SubCell"/>
</dbReference>
<reference evidence="19" key="1">
    <citation type="submission" date="2016-04" db="EMBL/GenBank/DDBJ databases">
        <authorList>
            <person name="Evans L.H."/>
            <person name="Alamgir A."/>
            <person name="Owens N."/>
            <person name="Weber N.D."/>
            <person name="Virtaneva K."/>
            <person name="Barbian K."/>
            <person name="Babar A."/>
            <person name="Rosenke K."/>
        </authorList>
    </citation>
    <scope>NUCLEOTIDE SEQUENCE [LARGE SCALE GENOMIC DNA]</scope>
    <source>
        <strain evidence="19">CBS 101.48</strain>
    </source>
</reference>
<evidence type="ECO:0000256" key="6">
    <source>
        <dbReference type="ARBA" id="ARBA00022525"/>
    </source>
</evidence>
<dbReference type="EMBL" id="LT554307">
    <property type="protein sequence ID" value="SAM03920.1"/>
    <property type="molecule type" value="Genomic_DNA"/>
</dbReference>
<name>A0A168Q8U2_ABSGL</name>
<dbReference type="PANTHER" id="PTHR42715">
    <property type="entry name" value="BETA-GLUCOSIDASE"/>
    <property type="match status" value="1"/>
</dbReference>
<feature type="chain" id="PRO_5007899853" description="Probable beta-glucosidase G" evidence="17">
    <location>
        <begin position="17"/>
        <end position="709"/>
    </location>
</feature>
<evidence type="ECO:0000313" key="20">
    <source>
        <dbReference type="Proteomes" id="UP000078561"/>
    </source>
</evidence>
<dbReference type="InterPro" id="IPR036962">
    <property type="entry name" value="Glyco_hydro_3_N_sf"/>
</dbReference>
<dbReference type="PANTHER" id="PTHR42715:SF12">
    <property type="entry name" value="BETA-GLUCOSIDASE G-RELATED"/>
    <property type="match status" value="1"/>
</dbReference>
<comment type="function">
    <text evidence="12">Beta-glucosidases are one of a number of cellulolytic enzymes involved in the degradation of cellulosic biomass. Catalyzes the last step releasing glucose from the inhibitory cellobiose.</text>
</comment>
<comment type="catalytic activity">
    <reaction evidence="1">
        <text>Hydrolysis of terminal, non-reducing beta-D-glucosyl residues with release of beta-D-glucose.</text>
        <dbReference type="EC" id="3.2.1.21"/>
    </reaction>
</comment>
<evidence type="ECO:0000256" key="11">
    <source>
        <dbReference type="ARBA" id="ARBA00023326"/>
    </source>
</evidence>
<dbReference type="GO" id="GO:0009251">
    <property type="term" value="P:glucan catabolic process"/>
    <property type="evidence" value="ECO:0007669"/>
    <property type="project" value="TreeGrafter"/>
</dbReference>
<evidence type="ECO:0000313" key="19">
    <source>
        <dbReference type="EMBL" id="SAM03920.1"/>
    </source>
</evidence>
<dbReference type="Gene3D" id="3.40.50.1700">
    <property type="entry name" value="Glycoside hydrolase family 3 C-terminal domain"/>
    <property type="match status" value="1"/>
</dbReference>
<dbReference type="InterPro" id="IPR017853">
    <property type="entry name" value="GH"/>
</dbReference>
<dbReference type="FunCoup" id="A0A168Q8U2">
    <property type="interactions" value="49"/>
</dbReference>
<dbReference type="SUPFAM" id="SSF51445">
    <property type="entry name" value="(Trans)glycosidases"/>
    <property type="match status" value="1"/>
</dbReference>
<proteinExistence type="inferred from homology"/>
<evidence type="ECO:0000256" key="3">
    <source>
        <dbReference type="ARBA" id="ARBA00004987"/>
    </source>
</evidence>
<dbReference type="Pfam" id="PF14310">
    <property type="entry name" value="Fn3-like"/>
    <property type="match status" value="1"/>
</dbReference>
<evidence type="ECO:0000256" key="4">
    <source>
        <dbReference type="ARBA" id="ARBA00005336"/>
    </source>
</evidence>
<keyword evidence="8" id="KW-0378">Hydrolase</keyword>
<organism evidence="19">
    <name type="scientific">Absidia glauca</name>
    <name type="common">Pin mould</name>
    <dbReference type="NCBI Taxonomy" id="4829"/>
    <lineage>
        <taxon>Eukaryota</taxon>
        <taxon>Fungi</taxon>
        <taxon>Fungi incertae sedis</taxon>
        <taxon>Mucoromycota</taxon>
        <taxon>Mucoromycotina</taxon>
        <taxon>Mucoromycetes</taxon>
        <taxon>Mucorales</taxon>
        <taxon>Cunninghamellaceae</taxon>
        <taxon>Absidia</taxon>
    </lineage>
</organism>
<dbReference type="OMA" id="HMAIGTT"/>
<dbReference type="PRINTS" id="PR00133">
    <property type="entry name" value="GLHYDRLASE3"/>
</dbReference>
<dbReference type="InterPro" id="IPR036881">
    <property type="entry name" value="Glyco_hydro_3_C_sf"/>
</dbReference>
<keyword evidence="20" id="KW-1185">Reference proteome</keyword>
<keyword evidence="7 17" id="KW-0732">Signal</keyword>
<keyword evidence="11" id="KW-0624">Polysaccharide degradation</keyword>
<protein>
    <recommendedName>
        <fullName evidence="13">Probable beta-glucosidase G</fullName>
        <ecNumber evidence="5">3.2.1.21</ecNumber>
    </recommendedName>
    <alternativeName>
        <fullName evidence="14">Beta-D-glucoside glucohydrolase G</fullName>
    </alternativeName>
    <alternativeName>
        <fullName evidence="15">Cellobiase G</fullName>
    </alternativeName>
    <alternativeName>
        <fullName evidence="16">Gentiobiase G</fullName>
    </alternativeName>
</protein>
<dbReference type="Gene3D" id="3.20.20.300">
    <property type="entry name" value="Glycoside hydrolase, family 3, N-terminal domain"/>
    <property type="match status" value="1"/>
</dbReference>
<evidence type="ECO:0000256" key="8">
    <source>
        <dbReference type="ARBA" id="ARBA00022801"/>
    </source>
</evidence>
<evidence type="ECO:0000256" key="13">
    <source>
        <dbReference type="ARBA" id="ARBA00039579"/>
    </source>
</evidence>
<dbReference type="FunFam" id="3.20.20.300:FF:000002">
    <property type="entry name" value="Probable beta-glucosidase"/>
    <property type="match status" value="1"/>
</dbReference>
<evidence type="ECO:0000256" key="1">
    <source>
        <dbReference type="ARBA" id="ARBA00000448"/>
    </source>
</evidence>
<comment type="pathway">
    <text evidence="3">Glycan metabolism; cellulose degradation.</text>
</comment>
<feature type="signal peptide" evidence="17">
    <location>
        <begin position="1"/>
        <end position="16"/>
    </location>
</feature>
<dbReference type="InParanoid" id="A0A168Q8U2"/>
<feature type="domain" description="Fibronectin type III-like" evidence="18">
    <location>
        <begin position="629"/>
        <end position="698"/>
    </location>
</feature>
<accession>A0A168Q8U2</accession>
<evidence type="ECO:0000256" key="7">
    <source>
        <dbReference type="ARBA" id="ARBA00022729"/>
    </source>
</evidence>
<evidence type="ECO:0000256" key="17">
    <source>
        <dbReference type="SAM" id="SignalP"/>
    </source>
</evidence>
<dbReference type="Pfam" id="PF00933">
    <property type="entry name" value="Glyco_hydro_3"/>
    <property type="match status" value="1"/>
</dbReference>
<evidence type="ECO:0000259" key="18">
    <source>
        <dbReference type="SMART" id="SM01217"/>
    </source>
</evidence>
<evidence type="ECO:0000256" key="16">
    <source>
        <dbReference type="ARBA" id="ARBA00041808"/>
    </source>
</evidence>
<evidence type="ECO:0000256" key="9">
    <source>
        <dbReference type="ARBA" id="ARBA00023277"/>
    </source>
</evidence>
<dbReference type="InterPro" id="IPR050288">
    <property type="entry name" value="Cellulose_deg_GH3"/>
</dbReference>
<keyword evidence="9" id="KW-0119">Carbohydrate metabolism</keyword>
<dbReference type="AlphaFoldDB" id="A0A168Q8U2"/>
<dbReference type="Gene3D" id="2.60.40.10">
    <property type="entry name" value="Immunoglobulins"/>
    <property type="match status" value="1"/>
</dbReference>
<evidence type="ECO:0000256" key="2">
    <source>
        <dbReference type="ARBA" id="ARBA00004613"/>
    </source>
</evidence>
<dbReference type="Pfam" id="PF01915">
    <property type="entry name" value="Glyco_hydro_3_C"/>
    <property type="match status" value="1"/>
</dbReference>
<comment type="subcellular location">
    <subcellularLocation>
        <location evidence="2">Secreted</location>
    </subcellularLocation>
</comment>
<evidence type="ECO:0000256" key="12">
    <source>
        <dbReference type="ARBA" id="ARBA00024983"/>
    </source>
</evidence>
<dbReference type="InterPro" id="IPR002772">
    <property type="entry name" value="Glyco_hydro_3_C"/>
</dbReference>
<evidence type="ECO:0000256" key="15">
    <source>
        <dbReference type="ARBA" id="ARBA00041601"/>
    </source>
</evidence>
<keyword evidence="6" id="KW-0964">Secreted</keyword>